<feature type="chain" id="PRO_5006857412" description="YkuD domain-containing protein" evidence="2">
    <location>
        <begin position="25"/>
        <end position="358"/>
    </location>
</feature>
<protein>
    <recommendedName>
        <fullName evidence="5">YkuD domain-containing protein</fullName>
    </recommendedName>
</protein>
<organism evidence="3 4">
    <name type="scientific">Acetobacter ghanensis</name>
    <dbReference type="NCBI Taxonomy" id="431306"/>
    <lineage>
        <taxon>Bacteria</taxon>
        <taxon>Pseudomonadati</taxon>
        <taxon>Pseudomonadota</taxon>
        <taxon>Alphaproteobacteria</taxon>
        <taxon>Acetobacterales</taxon>
        <taxon>Acetobacteraceae</taxon>
        <taxon>Acetobacter</taxon>
    </lineage>
</organism>
<dbReference type="PATRIC" id="fig|431306.5.peg.1777"/>
<evidence type="ECO:0000256" key="2">
    <source>
        <dbReference type="SAM" id="SignalP"/>
    </source>
</evidence>
<name>A0A0U5FYN0_9PROT</name>
<sequence length="358" mass="38889">MGAAKHLIFPIMFGCLFAAQTLQAAPYSPSTDFAEELSKAVGASSPHVFFPNGDIGAPLHVTPKNKPLIGPGTAKAAQAKPAQTTSLTVTPTPSVELDDGQIQAEIQRLQRLFQKDVPVAFKPTETQKHTWLTLAHQQIGQTGYAIQTSQTVIIVDRNPSVQRACIVLARPDTPDWNIIGCTRISTGTIGRKHHYITPLGIFTNSTDRLGYRAQGTKNQNGIMGNGTKGMRVWDFGWQVAEKGWLPSREQGPIRLEMHATDPVFLERQLGHMASAGCIRIPASLNIFIDKNGLLDAEYERKAATDRRFQALLRPDRTPSPLAGMAVIVIDSTPPSNIATAQNQSPNLVSAKIPSSPIH</sequence>
<gene>
    <name evidence="3" type="ORF">AGA_1739</name>
</gene>
<evidence type="ECO:0000313" key="3">
    <source>
        <dbReference type="EMBL" id="CEF56017.1"/>
    </source>
</evidence>
<dbReference type="STRING" id="431306.AGA_1739"/>
<reference evidence="4" key="1">
    <citation type="submission" date="2014-09" db="EMBL/GenBank/DDBJ databases">
        <authorList>
            <person name="Illeghems K.G."/>
        </authorList>
    </citation>
    <scope>NUCLEOTIDE SEQUENCE [LARGE SCALE GENOMIC DNA]</scope>
    <source>
        <strain evidence="4">LMG 23848T</strain>
    </source>
</reference>
<feature type="region of interest" description="Disordered" evidence="1">
    <location>
        <begin position="337"/>
        <end position="358"/>
    </location>
</feature>
<keyword evidence="2" id="KW-0732">Signal</keyword>
<dbReference type="EMBL" id="LN609302">
    <property type="protein sequence ID" value="CEF56017.1"/>
    <property type="molecule type" value="Genomic_DNA"/>
</dbReference>
<dbReference type="Proteomes" id="UP000068250">
    <property type="component" value="Chromosome I"/>
</dbReference>
<evidence type="ECO:0008006" key="5">
    <source>
        <dbReference type="Google" id="ProtNLM"/>
    </source>
</evidence>
<proteinExistence type="predicted"/>
<accession>A0A0U5FYN0</accession>
<dbReference type="AlphaFoldDB" id="A0A0U5FYN0"/>
<feature type="compositionally biased region" description="Polar residues" evidence="1">
    <location>
        <begin position="337"/>
        <end position="347"/>
    </location>
</feature>
<feature type="signal peptide" evidence="2">
    <location>
        <begin position="1"/>
        <end position="24"/>
    </location>
</feature>
<evidence type="ECO:0000256" key="1">
    <source>
        <dbReference type="SAM" id="MobiDB-lite"/>
    </source>
</evidence>
<evidence type="ECO:0000313" key="4">
    <source>
        <dbReference type="Proteomes" id="UP000068250"/>
    </source>
</evidence>